<gene>
    <name evidence="3" type="ORF">CN551_08410</name>
    <name evidence="2" type="ORF">CN596_10295</name>
    <name evidence="5" type="ORF">COF62_13870</name>
    <name evidence="4" type="ORF">CON73_22270</name>
</gene>
<keyword evidence="1" id="KW-0812">Transmembrane</keyword>
<evidence type="ECO:0000313" key="3">
    <source>
        <dbReference type="EMBL" id="PEN90032.1"/>
    </source>
</evidence>
<dbReference type="Proteomes" id="UP000220934">
    <property type="component" value="Unassembled WGS sequence"/>
</dbReference>
<keyword evidence="1" id="KW-1133">Transmembrane helix</keyword>
<sequence>MISYWLNEFGTIVGMSFIISLIIFWISSFVNKMIKFK</sequence>
<dbReference type="Proteomes" id="UP000225320">
    <property type="component" value="Unassembled WGS sequence"/>
</dbReference>
<dbReference type="EMBL" id="NVOI01000090">
    <property type="protein sequence ID" value="PGG86670.1"/>
    <property type="molecule type" value="Genomic_DNA"/>
</dbReference>
<evidence type="ECO:0000256" key="1">
    <source>
        <dbReference type="SAM" id="Phobius"/>
    </source>
</evidence>
<keyword evidence="1" id="KW-0472">Membrane</keyword>
<dbReference type="Proteomes" id="UP000220078">
    <property type="component" value="Unassembled WGS sequence"/>
</dbReference>
<comment type="caution">
    <text evidence="5">The sequence shown here is derived from an EMBL/GenBank/DDBJ whole genome shotgun (WGS) entry which is preliminary data.</text>
</comment>
<dbReference type="GO" id="GO:0016853">
    <property type="term" value="F:isomerase activity"/>
    <property type="evidence" value="ECO:0007669"/>
    <property type="project" value="UniProtKB-KW"/>
</dbReference>
<dbReference type="EMBL" id="NUAP01000019">
    <property type="protein sequence ID" value="PEN90032.1"/>
    <property type="molecule type" value="Genomic_DNA"/>
</dbReference>
<evidence type="ECO:0000313" key="8">
    <source>
        <dbReference type="Proteomes" id="UP000224044"/>
    </source>
</evidence>
<reference evidence="8 9" key="2">
    <citation type="submission" date="2017-09" db="EMBL/GenBank/DDBJ databases">
        <title>Large-scale bioinformatics analysis of Bacillus genomes uncovers conserved roles of natural products in bacterial physiology.</title>
        <authorList>
            <consortium name="Agbiome Team Llc"/>
            <person name="Bleich R.M."/>
            <person name="Grubbs K.J."/>
            <person name="Santa Maria K.C."/>
            <person name="Allen S.E."/>
            <person name="Farag S."/>
            <person name="Shank E.A."/>
            <person name="Bowers A."/>
        </authorList>
    </citation>
    <scope>NUCLEOTIDE SEQUENCE [LARGE SCALE GENOMIC DNA]</scope>
    <source>
        <strain evidence="5 8">AFS042148</strain>
        <strain evidence="4 9">AFS094862</strain>
    </source>
</reference>
<dbReference type="AlphaFoldDB" id="A0A1X3MNP1"/>
<dbReference type="EMBL" id="NUSY01000016">
    <property type="protein sequence ID" value="PHE13028.1"/>
    <property type="molecule type" value="Genomic_DNA"/>
</dbReference>
<proteinExistence type="predicted"/>
<reference evidence="6 7" key="1">
    <citation type="submission" date="2017-09" db="EMBL/GenBank/DDBJ databases">
        <title>Large-scale bioinformatics analysis of Bacillus genomes uncovers conserved roles of natural products in bacterial physiology.</title>
        <authorList>
            <consortium name="Agbiome Team Llc"/>
            <person name="Bleich R.M."/>
            <person name="Kirk G.J."/>
            <person name="Santa Maria K.C."/>
            <person name="Allen S.E."/>
            <person name="Farag S."/>
            <person name="Shank E.A."/>
            <person name="Bowers A."/>
        </authorList>
    </citation>
    <scope>NUCLEOTIDE SEQUENCE [LARGE SCALE GENOMIC DNA]</scope>
    <source>
        <strain evidence="3 6">AFS027629</strain>
        <strain evidence="2 7">AFS027958</strain>
    </source>
</reference>
<dbReference type="Proteomes" id="UP000224044">
    <property type="component" value="Unassembled WGS sequence"/>
</dbReference>
<accession>A0A1X3MNP1</accession>
<organism evidence="5 8">
    <name type="scientific">Bacillus toyonensis</name>
    <dbReference type="NCBI Taxonomy" id="155322"/>
    <lineage>
        <taxon>Bacteria</taxon>
        <taxon>Bacillati</taxon>
        <taxon>Bacillota</taxon>
        <taxon>Bacilli</taxon>
        <taxon>Bacillales</taxon>
        <taxon>Bacillaceae</taxon>
        <taxon>Bacillus</taxon>
        <taxon>Bacillus cereus group</taxon>
    </lineage>
</organism>
<evidence type="ECO:0000313" key="2">
    <source>
        <dbReference type="EMBL" id="PEN55365.1"/>
    </source>
</evidence>
<feature type="transmembrane region" description="Helical" evidence="1">
    <location>
        <begin position="12"/>
        <end position="30"/>
    </location>
</feature>
<name>A0A1X3MNP1_9BACI</name>
<evidence type="ECO:0000313" key="6">
    <source>
        <dbReference type="Proteomes" id="UP000220078"/>
    </source>
</evidence>
<evidence type="ECO:0000313" key="4">
    <source>
        <dbReference type="EMBL" id="PGG86670.1"/>
    </source>
</evidence>
<evidence type="ECO:0000313" key="9">
    <source>
        <dbReference type="Proteomes" id="UP000225320"/>
    </source>
</evidence>
<protein>
    <submittedName>
        <fullName evidence="5">Topoisomerase</fullName>
    </submittedName>
</protein>
<evidence type="ECO:0000313" key="5">
    <source>
        <dbReference type="EMBL" id="PHE13028.1"/>
    </source>
</evidence>
<dbReference type="EMBL" id="NUAJ01000008">
    <property type="protein sequence ID" value="PEN55365.1"/>
    <property type="molecule type" value="Genomic_DNA"/>
</dbReference>
<keyword evidence="4" id="KW-0413">Isomerase</keyword>
<evidence type="ECO:0000313" key="7">
    <source>
        <dbReference type="Proteomes" id="UP000220934"/>
    </source>
</evidence>